<evidence type="ECO:0000256" key="2">
    <source>
        <dbReference type="ARBA" id="ARBA00022857"/>
    </source>
</evidence>
<dbReference type="Gene3D" id="3.40.50.720">
    <property type="entry name" value="NAD(P)-binding Rossmann-like Domain"/>
    <property type="match status" value="1"/>
</dbReference>
<feature type="domain" description="NAD-dependent epimerase/dehydratase" evidence="6">
    <location>
        <begin position="5"/>
        <end position="238"/>
    </location>
</feature>
<dbReference type="InterPro" id="IPR036291">
    <property type="entry name" value="NAD(P)-bd_dom_sf"/>
</dbReference>
<evidence type="ECO:0000313" key="8">
    <source>
        <dbReference type="Proteomes" id="UP000005013"/>
    </source>
</evidence>
<evidence type="ECO:0000256" key="1">
    <source>
        <dbReference type="ARBA" id="ARBA00005959"/>
    </source>
</evidence>
<protein>
    <recommendedName>
        <fullName evidence="5">GDP-L-fucose synthase</fullName>
        <ecNumber evidence="5">1.1.1.271</ecNumber>
    </recommendedName>
    <alternativeName>
        <fullName evidence="5">GDP-4-keto-6-deoxy-D-mannose-3,5-epimerase-4-reductase</fullName>
    </alternativeName>
</protein>
<proteinExistence type="inferred from homology"/>
<feature type="binding site" evidence="5">
    <location>
        <position position="179"/>
    </location>
    <ligand>
        <name>NADP(+)</name>
        <dbReference type="ChEBI" id="CHEBI:58349"/>
    </ligand>
</feature>
<gene>
    <name evidence="5" type="primary">fcl</name>
    <name evidence="7" type="ordered locus">HCD_00055</name>
</gene>
<dbReference type="UniPathway" id="UPA00128">
    <property type="reaction ID" value="UER00191"/>
</dbReference>
<name>I0EQ26_HELCM</name>
<dbReference type="InterPro" id="IPR028614">
    <property type="entry name" value="GDP_fucose/colitose_synth"/>
</dbReference>
<dbReference type="OrthoDB" id="9811425at2"/>
<dbReference type="PANTHER" id="PTHR43238:SF1">
    <property type="entry name" value="GDP-L-FUCOSE SYNTHASE"/>
    <property type="match status" value="1"/>
</dbReference>
<dbReference type="Proteomes" id="UP000005013">
    <property type="component" value="Chromosome"/>
</dbReference>
<comment type="catalytic activity">
    <reaction evidence="5">
        <text>GDP-beta-L-fucose + NADP(+) = GDP-4-dehydro-alpha-D-rhamnose + NADPH + H(+)</text>
        <dbReference type="Rhea" id="RHEA:18885"/>
        <dbReference type="ChEBI" id="CHEBI:15378"/>
        <dbReference type="ChEBI" id="CHEBI:57273"/>
        <dbReference type="ChEBI" id="CHEBI:57783"/>
        <dbReference type="ChEBI" id="CHEBI:57964"/>
        <dbReference type="ChEBI" id="CHEBI:58349"/>
        <dbReference type="EC" id="1.1.1.271"/>
    </reaction>
</comment>
<dbReference type="AlphaFoldDB" id="I0EQ26"/>
<keyword evidence="2 5" id="KW-0521">NADP</keyword>
<dbReference type="HOGENOM" id="CLU_007383_18_0_7"/>
<evidence type="ECO:0000256" key="5">
    <source>
        <dbReference type="HAMAP-Rule" id="MF_00956"/>
    </source>
</evidence>
<dbReference type="EMBL" id="CP003481">
    <property type="protein sequence ID" value="AFI05045.1"/>
    <property type="molecule type" value="Genomic_DNA"/>
</dbReference>
<feature type="binding site" evidence="5">
    <location>
        <position position="202"/>
    </location>
    <ligand>
        <name>substrate</name>
    </ligand>
</feature>
<dbReference type="PATRIC" id="fig|1163745.3.peg.14"/>
<feature type="binding site" evidence="5">
    <location>
        <position position="209"/>
    </location>
    <ligand>
        <name>substrate</name>
    </ligand>
</feature>
<dbReference type="Pfam" id="PF01370">
    <property type="entry name" value="Epimerase"/>
    <property type="match status" value="1"/>
</dbReference>
<dbReference type="GO" id="GO:0016853">
    <property type="term" value="F:isomerase activity"/>
    <property type="evidence" value="ECO:0007669"/>
    <property type="project" value="UniProtKB-KW"/>
</dbReference>
<keyword evidence="4 5" id="KW-0413">Isomerase</keyword>
<feature type="binding site" evidence="5">
    <location>
        <position position="140"/>
    </location>
    <ligand>
        <name>NADP(+)</name>
        <dbReference type="ChEBI" id="CHEBI:58349"/>
    </ligand>
</feature>
<dbReference type="Gene3D" id="3.90.25.10">
    <property type="entry name" value="UDP-galactose 4-epimerase, domain 1"/>
    <property type="match status" value="1"/>
</dbReference>
<dbReference type="InterPro" id="IPR001509">
    <property type="entry name" value="Epimerase_deHydtase"/>
</dbReference>
<dbReference type="CDD" id="cd05239">
    <property type="entry name" value="GDP_FS_SDR_e"/>
    <property type="match status" value="1"/>
</dbReference>
<dbReference type="GO" id="GO:0050577">
    <property type="term" value="F:GDP-L-fucose synthase activity"/>
    <property type="evidence" value="ECO:0007669"/>
    <property type="project" value="UniProtKB-UniRule"/>
</dbReference>
<dbReference type="GO" id="GO:0042351">
    <property type="term" value="P:'de novo' GDP-L-fucose biosynthetic process"/>
    <property type="evidence" value="ECO:0007669"/>
    <property type="project" value="UniProtKB-UniRule"/>
</dbReference>
<evidence type="ECO:0000313" key="7">
    <source>
        <dbReference type="EMBL" id="AFI05045.1"/>
    </source>
</evidence>
<dbReference type="PANTHER" id="PTHR43238">
    <property type="entry name" value="GDP-L-FUCOSE SYNTHASE"/>
    <property type="match status" value="1"/>
</dbReference>
<feature type="binding site" evidence="5">
    <location>
        <begin position="163"/>
        <end position="166"/>
    </location>
    <ligand>
        <name>NADP(+)</name>
        <dbReference type="ChEBI" id="CHEBI:58349"/>
    </ligand>
</feature>
<comment type="caution">
    <text evidence="5">Lacks conserved residue(s) required for the propagation of feature annotation.</text>
</comment>
<keyword evidence="3 5" id="KW-0560">Oxidoreductase</keyword>
<accession>I0EQ26</accession>
<keyword evidence="5" id="KW-0511">Multifunctional enzyme</keyword>
<sequence length="313" mass="35175">MNEIILITGGYGMVGQNTALYFKKNKPNITLLTPKKNELDLLDKDNIQAYLKKYKPTGIIHCAGRVGGIVANMNALSTYMLENMLMGLYLFSSAINCGVKKAINLASSCAYPKYAPNPLKESDLLNGSLEPTNEGYALAKLSVMKYCEYVSAERDVFYKTLVPCNLYGEFDKFEEGVAHMIPGLIARMHSAKLKGEKEFTMWGDGSAKREYLNAKDLAKFIALAYENITEIESVMNVGSGIDYTIEEYYKMVAKTLDYKGEFVKDLSKPVGMQQKLMDISKQKALKWELEITLEQGIKEAYEYYLKTQTKANS</sequence>
<dbReference type="eggNOG" id="COG0451">
    <property type="taxonomic scope" value="Bacteria"/>
</dbReference>
<dbReference type="GO" id="GO:0070401">
    <property type="term" value="F:NADP+ binding"/>
    <property type="evidence" value="ECO:0007669"/>
    <property type="project" value="UniProtKB-UniRule"/>
</dbReference>
<feature type="binding site" evidence="5">
    <location>
        <begin position="9"/>
        <end position="15"/>
    </location>
    <ligand>
        <name>NADP(+)</name>
        <dbReference type="ChEBI" id="CHEBI:58349"/>
    </ligand>
</feature>
<dbReference type="KEGG" id="hcm:HCD_00055"/>
<reference evidence="7 8" key="1">
    <citation type="journal article" date="2013" name="PLoS ONE">
        <title>Sequence Divergence and Conservation in Genomes ofHelicobacter cetorum Strains from a Dolphin and a Whale.</title>
        <authorList>
            <person name="Kersulyte D."/>
            <person name="Rossi M."/>
            <person name="Berg D.E."/>
        </authorList>
    </citation>
    <scope>NUCLEOTIDE SEQUENCE [LARGE SCALE GENOMIC DNA]</scope>
    <source>
        <strain evidence="7 8">MIT 99-5656</strain>
    </source>
</reference>
<dbReference type="SUPFAM" id="SSF51735">
    <property type="entry name" value="NAD(P)-binding Rossmann-fold domains"/>
    <property type="match status" value="1"/>
</dbReference>
<dbReference type="HAMAP" id="MF_00956">
    <property type="entry name" value="GDP_fucose_synth"/>
    <property type="match status" value="1"/>
</dbReference>
<dbReference type="STRING" id="1163745.HCD_00055"/>
<dbReference type="EC" id="1.1.1.271" evidence="5"/>
<keyword evidence="8" id="KW-1185">Reference proteome</keyword>
<feature type="site" description="Important for catalytic activity" evidence="5">
    <location>
        <position position="109"/>
    </location>
</feature>
<feature type="site" description="Important for catalytic activity" evidence="5">
    <location>
        <position position="107"/>
    </location>
</feature>
<feature type="binding site" evidence="5">
    <location>
        <begin position="105"/>
        <end position="108"/>
    </location>
    <ligand>
        <name>NADP(+)</name>
        <dbReference type="ChEBI" id="CHEBI:58349"/>
    </ligand>
</feature>
<comment type="similarity">
    <text evidence="1 5">Belongs to the NAD(P)-dependent epimerase/dehydratase family. Fucose synthase subfamily.</text>
</comment>
<comment type="pathway">
    <text evidence="5">Nucleotide-sugar biosynthesis; GDP-L-fucose biosynthesis via de novo pathway; GDP-L-fucose from GDP-alpha-D-mannose: step 2/2.</text>
</comment>
<evidence type="ECO:0000256" key="3">
    <source>
        <dbReference type="ARBA" id="ARBA00023002"/>
    </source>
</evidence>
<evidence type="ECO:0000256" key="4">
    <source>
        <dbReference type="ARBA" id="ARBA00023235"/>
    </source>
</evidence>
<organism evidence="7 8">
    <name type="scientific">Helicobacter cetorum (strain ATCC BAA-540 / CCUG 52418 / MIT 99-5656)</name>
    <dbReference type="NCBI Taxonomy" id="1163745"/>
    <lineage>
        <taxon>Bacteria</taxon>
        <taxon>Pseudomonadati</taxon>
        <taxon>Campylobacterota</taxon>
        <taxon>Epsilonproteobacteria</taxon>
        <taxon>Campylobacterales</taxon>
        <taxon>Helicobacteraceae</taxon>
        <taxon>Helicobacter</taxon>
    </lineage>
</organism>
<dbReference type="RefSeq" id="WP_014658574.1">
    <property type="nucleotide sequence ID" value="NC_017735.1"/>
</dbReference>
<feature type="binding site" evidence="5">
    <location>
        <position position="187"/>
    </location>
    <ligand>
        <name>substrate</name>
    </ligand>
</feature>
<feature type="active site" description="Proton donor/acceptor" evidence="5">
    <location>
        <position position="136"/>
    </location>
</feature>
<comment type="function">
    <text evidence="5">Catalyzes the two-step NADP-dependent conversion of GDP-4-dehydro-6-deoxy-D-mannose to GDP-fucose, involving an epimerase and a reductase reaction.</text>
</comment>
<evidence type="ECO:0000259" key="6">
    <source>
        <dbReference type="Pfam" id="PF01370"/>
    </source>
</evidence>